<dbReference type="EMBL" id="PYLO01000002">
    <property type="protein sequence ID" value="PST37857.1"/>
    <property type="molecule type" value="Genomic_DNA"/>
</dbReference>
<dbReference type="PANTHER" id="PTHR43707:SF1">
    <property type="entry name" value="HISTIDINE--TRNA LIGASE, MITOCHONDRIAL-RELATED"/>
    <property type="match status" value="1"/>
</dbReference>
<gene>
    <name evidence="2" type="ORF">C7U56_08340</name>
</gene>
<feature type="domain" description="Class II Histidinyl-tRNA synthetase (HisRS)-like catalytic core" evidence="1">
    <location>
        <begin position="7"/>
        <end position="307"/>
    </location>
</feature>
<organism evidence="2 3">
    <name type="scientific">Clostridium fessum</name>
    <dbReference type="NCBI Taxonomy" id="2126740"/>
    <lineage>
        <taxon>Bacteria</taxon>
        <taxon>Bacillati</taxon>
        <taxon>Bacillota</taxon>
        <taxon>Clostridia</taxon>
        <taxon>Eubacteriales</taxon>
        <taxon>Clostridiaceae</taxon>
        <taxon>Clostridium</taxon>
    </lineage>
</organism>
<dbReference type="Pfam" id="PF13393">
    <property type="entry name" value="tRNA-synt_His"/>
    <property type="match status" value="1"/>
</dbReference>
<dbReference type="PANTHER" id="PTHR43707">
    <property type="entry name" value="HISTIDYL-TRNA SYNTHETASE"/>
    <property type="match status" value="1"/>
</dbReference>
<reference evidence="2 3" key="1">
    <citation type="submission" date="2018-03" db="EMBL/GenBank/DDBJ databases">
        <title>Lachnoclostridium SNUG30386 gen.nov., sp.nov., isolated from human faeces.</title>
        <authorList>
            <person name="Seo B."/>
            <person name="Jeon K."/>
            <person name="Ko G."/>
        </authorList>
    </citation>
    <scope>NUCLEOTIDE SEQUENCE [LARGE SCALE GENOMIC DNA]</scope>
    <source>
        <strain evidence="2 3">SNUG30386</strain>
    </source>
</reference>
<proteinExistence type="predicted"/>
<dbReference type="GO" id="GO:0004821">
    <property type="term" value="F:histidine-tRNA ligase activity"/>
    <property type="evidence" value="ECO:0007669"/>
    <property type="project" value="TreeGrafter"/>
</dbReference>
<dbReference type="GO" id="GO:0006427">
    <property type="term" value="P:histidyl-tRNA aminoacylation"/>
    <property type="evidence" value="ECO:0007669"/>
    <property type="project" value="TreeGrafter"/>
</dbReference>
<dbReference type="AlphaFoldDB" id="A0A2T3FRF3"/>
<evidence type="ECO:0000259" key="1">
    <source>
        <dbReference type="Pfam" id="PF13393"/>
    </source>
</evidence>
<dbReference type="Proteomes" id="UP000241048">
    <property type="component" value="Unassembled WGS sequence"/>
</dbReference>
<accession>A0A2T3FRF3</accession>
<dbReference type="GO" id="GO:0005737">
    <property type="term" value="C:cytoplasm"/>
    <property type="evidence" value="ECO:0007669"/>
    <property type="project" value="InterPro"/>
</dbReference>
<evidence type="ECO:0000313" key="2">
    <source>
        <dbReference type="EMBL" id="PST37857.1"/>
    </source>
</evidence>
<sequence>MNLEIQSLRRAEAATLRLRGLYESYGYRKYRMGRFEEYSLYAANKSFLLGENVPTFTDLDGRLMALKPDVTLSIAKNTKADKNTCEKVYYLESVYRESKESHTYKEISQMGLECMGGVDDCVIAEVLALALKSLADFETDYVLKISNMDFVVGLMEELPVNADQKDIILGLIRTKNRSGLEKLCADLALPEGDTEKLMKVSGLYGEFGRVLAEAGAIADTPKMKEAVALLSRLYEVLEAMGLGGQLDKVRLDFSMINDIEYYNGIIFQGFLDGLARQVLSGGQYDGMMAKLGKKADAIGFAIYLKELERLPEKSIRYDVDALVLYEPDVDVVRLCQAVESLRRQGLRVRVEKAVPEDLRYCYLYRYDGRLSLEEDRENAFQENGKEGARC</sequence>
<dbReference type="RefSeq" id="WP_107000888.1">
    <property type="nucleotide sequence ID" value="NZ_JAQDNH010000001.1"/>
</dbReference>
<dbReference type="InterPro" id="IPR041715">
    <property type="entry name" value="HisRS-like_core"/>
</dbReference>
<evidence type="ECO:0000313" key="3">
    <source>
        <dbReference type="Proteomes" id="UP000241048"/>
    </source>
</evidence>
<protein>
    <recommendedName>
        <fullName evidence="1">Class II Histidinyl-tRNA synthetase (HisRS)-like catalytic core domain-containing protein</fullName>
    </recommendedName>
</protein>
<dbReference type="GO" id="GO:0140096">
    <property type="term" value="F:catalytic activity, acting on a protein"/>
    <property type="evidence" value="ECO:0007669"/>
    <property type="project" value="UniProtKB-ARBA"/>
</dbReference>
<dbReference type="InterPro" id="IPR004516">
    <property type="entry name" value="HisRS/HisZ"/>
</dbReference>
<keyword evidence="3" id="KW-1185">Reference proteome</keyword>
<dbReference type="Gene3D" id="3.30.930.10">
    <property type="entry name" value="Bira Bifunctional Protein, Domain 2"/>
    <property type="match status" value="1"/>
</dbReference>
<dbReference type="InterPro" id="IPR045864">
    <property type="entry name" value="aa-tRNA-synth_II/BPL/LPL"/>
</dbReference>
<comment type="caution">
    <text evidence="2">The sequence shown here is derived from an EMBL/GenBank/DDBJ whole genome shotgun (WGS) entry which is preliminary data.</text>
</comment>
<dbReference type="GO" id="GO:0016740">
    <property type="term" value="F:transferase activity"/>
    <property type="evidence" value="ECO:0007669"/>
    <property type="project" value="UniProtKB-ARBA"/>
</dbReference>
<dbReference type="SUPFAM" id="SSF55681">
    <property type="entry name" value="Class II aaRS and biotin synthetases"/>
    <property type="match status" value="1"/>
</dbReference>
<name>A0A2T3FRF3_9CLOT</name>